<dbReference type="InterPro" id="IPR010064">
    <property type="entry name" value="HK97-gp10_tail"/>
</dbReference>
<dbReference type="OrthoDB" id="8480914at2"/>
<gene>
    <name evidence="1" type="ORF">DKP76_10530</name>
</gene>
<accession>A0A316J9Y5</accession>
<protein>
    <recommendedName>
        <fullName evidence="3">HK97 gp10 family phage protein</fullName>
    </recommendedName>
</protein>
<proteinExistence type="predicted"/>
<organism evidence="1 2">
    <name type="scientific">Falsochrobactrum shanghaiense</name>
    <dbReference type="NCBI Taxonomy" id="2201899"/>
    <lineage>
        <taxon>Bacteria</taxon>
        <taxon>Pseudomonadati</taxon>
        <taxon>Pseudomonadota</taxon>
        <taxon>Alphaproteobacteria</taxon>
        <taxon>Hyphomicrobiales</taxon>
        <taxon>Brucellaceae</taxon>
        <taxon>Falsochrobactrum</taxon>
    </lineage>
</organism>
<sequence>MADDGGLSRFQRRMNAIPKAVREAVKPALVKSADEMATGMKRLAETSRDTGALIDSIQVTGPGQQTPPYSQPGGSYQTKENEAVITAGNRDVRYAHLVEYGTTKAKEQPFFWPTVRTQNKRARDRIKRAMRKAIRDQWGKK</sequence>
<reference evidence="1 2" key="1">
    <citation type="submission" date="2018-05" db="EMBL/GenBank/DDBJ databases">
        <title>Comparative genomic sequence analysis between strain HN4 and CCM 8460T (Falsochrobactrum ovis) will provide more evidence to prove that HN4 is a new species of Falsochrobactrum.</title>
        <authorList>
            <person name="Lyu W."/>
            <person name="Sun L."/>
            <person name="Yao L."/>
        </authorList>
    </citation>
    <scope>NUCLEOTIDE SEQUENCE [LARGE SCALE GENOMIC DNA]</scope>
    <source>
        <strain evidence="1 2">HN4</strain>
    </source>
</reference>
<dbReference type="NCBIfam" id="TIGR01725">
    <property type="entry name" value="phge_HK97_gp10"/>
    <property type="match status" value="1"/>
</dbReference>
<dbReference type="AlphaFoldDB" id="A0A316J9Y5"/>
<evidence type="ECO:0000313" key="1">
    <source>
        <dbReference type="EMBL" id="PWL18146.1"/>
    </source>
</evidence>
<evidence type="ECO:0000313" key="2">
    <source>
        <dbReference type="Proteomes" id="UP000245865"/>
    </source>
</evidence>
<evidence type="ECO:0008006" key="3">
    <source>
        <dbReference type="Google" id="ProtNLM"/>
    </source>
</evidence>
<dbReference type="RefSeq" id="WP_109706380.1">
    <property type="nucleotide sequence ID" value="NZ_QGDB01000003.1"/>
</dbReference>
<name>A0A316J9Y5_9HYPH</name>
<comment type="caution">
    <text evidence="1">The sequence shown here is derived from an EMBL/GenBank/DDBJ whole genome shotgun (WGS) entry which is preliminary data.</text>
</comment>
<dbReference type="Pfam" id="PF04883">
    <property type="entry name" value="HK97-gp10_like"/>
    <property type="match status" value="1"/>
</dbReference>
<keyword evidence="2" id="KW-1185">Reference proteome</keyword>
<dbReference type="EMBL" id="QGDB01000003">
    <property type="protein sequence ID" value="PWL18146.1"/>
    <property type="molecule type" value="Genomic_DNA"/>
</dbReference>
<dbReference type="Proteomes" id="UP000245865">
    <property type="component" value="Unassembled WGS sequence"/>
</dbReference>